<evidence type="ECO:0000256" key="5">
    <source>
        <dbReference type="ARBA" id="ARBA00023136"/>
    </source>
</evidence>
<dbReference type="InterPro" id="IPR001851">
    <property type="entry name" value="ABC_transp_permease"/>
</dbReference>
<dbReference type="AlphaFoldDB" id="A0A6I3SCW8"/>
<evidence type="ECO:0000256" key="1">
    <source>
        <dbReference type="ARBA" id="ARBA00004651"/>
    </source>
</evidence>
<dbReference type="Proteomes" id="UP000462362">
    <property type="component" value="Unassembled WGS sequence"/>
</dbReference>
<dbReference type="GO" id="GO:0022857">
    <property type="term" value="F:transmembrane transporter activity"/>
    <property type="evidence" value="ECO:0007669"/>
    <property type="project" value="InterPro"/>
</dbReference>
<keyword evidence="3" id="KW-0812">Transmembrane</keyword>
<keyword evidence="2" id="KW-1003">Cell membrane</keyword>
<keyword evidence="4" id="KW-1133">Transmembrane helix</keyword>
<dbReference type="CDD" id="cd06580">
    <property type="entry name" value="TM_PBP1_transp_TpRbsC_like"/>
    <property type="match status" value="1"/>
</dbReference>
<reference evidence="6 7" key="1">
    <citation type="journal article" date="2019" name="Nat. Med.">
        <title>A library of human gut bacterial isolates paired with longitudinal multiomics data enables mechanistic microbiome research.</title>
        <authorList>
            <person name="Poyet M."/>
            <person name="Groussin M."/>
            <person name="Gibbons S.M."/>
            <person name="Avila-Pacheco J."/>
            <person name="Jiang X."/>
            <person name="Kearney S.M."/>
            <person name="Perrotta A.R."/>
            <person name="Berdy B."/>
            <person name="Zhao S."/>
            <person name="Lieberman T.D."/>
            <person name="Swanson P.K."/>
            <person name="Smith M."/>
            <person name="Roesemann S."/>
            <person name="Alexander J.E."/>
            <person name="Rich S.A."/>
            <person name="Livny J."/>
            <person name="Vlamakis H."/>
            <person name="Clish C."/>
            <person name="Bullock K."/>
            <person name="Deik A."/>
            <person name="Scott J."/>
            <person name="Pierce K.A."/>
            <person name="Xavier R.J."/>
            <person name="Alm E.J."/>
        </authorList>
    </citation>
    <scope>NUCLEOTIDE SEQUENCE [LARGE SCALE GENOMIC DNA]</scope>
    <source>
        <strain evidence="6 7">BIOML-A2</strain>
    </source>
</reference>
<dbReference type="PANTHER" id="PTHR47089:SF1">
    <property type="entry name" value="GUANOSINE ABC TRANSPORTER PERMEASE PROTEIN NUPP"/>
    <property type="match status" value="1"/>
</dbReference>
<evidence type="ECO:0000256" key="3">
    <source>
        <dbReference type="ARBA" id="ARBA00022692"/>
    </source>
</evidence>
<evidence type="ECO:0000313" key="7">
    <source>
        <dbReference type="Proteomes" id="UP000462362"/>
    </source>
</evidence>
<comment type="subcellular location">
    <subcellularLocation>
        <location evidence="1">Cell membrane</location>
        <topology evidence="1">Multi-pass membrane protein</topology>
    </subcellularLocation>
</comment>
<sequence length="363" mass="38685">MMNFPLALYNRQRPSRFLSAASPFIAVLLTLLIGCLIFAGMGKDPMHSMYVFIVEPLLTLRGWGELGVKMTPLILCALGLLVCYRANVWNIGAEGQLIVGALAGGVVALQASPEASQLYMIWVILAAMVGGALYAGIVAWLKDKCNANEILVSLMLVYIAELFLSWAVQSPLRDPQGLGFPQSPMFETAATLPIMIPGTRMHWGGALVCFALFGIWLIMSKMFIGFQVRVSGMAPKAAAYAGFSNRAIIYFVLLLSGALAGLAGVIEICGPIGQLTPKISPGYGFAAIIVAFVGRLKPLGTIPAAFIMALFYLGGELAQSRLGTPAALTGVFQGLLLFCIMACDSLIFCKLKWVGFNSAKGAA</sequence>
<comment type="caution">
    <text evidence="6">The sequence shown here is derived from an EMBL/GenBank/DDBJ whole genome shotgun (WGS) entry which is preliminary data.</text>
</comment>
<dbReference type="GO" id="GO:0005886">
    <property type="term" value="C:plasma membrane"/>
    <property type="evidence" value="ECO:0007669"/>
    <property type="project" value="UniProtKB-SubCell"/>
</dbReference>
<dbReference type="Pfam" id="PF02653">
    <property type="entry name" value="BPD_transp_2"/>
    <property type="match status" value="1"/>
</dbReference>
<keyword evidence="5" id="KW-0472">Membrane</keyword>
<dbReference type="EMBL" id="WNCL01000028">
    <property type="protein sequence ID" value="MTU43764.1"/>
    <property type="molecule type" value="Genomic_DNA"/>
</dbReference>
<protein>
    <submittedName>
        <fullName evidence="6">ABC transporter permease</fullName>
    </submittedName>
</protein>
<dbReference type="PANTHER" id="PTHR47089">
    <property type="entry name" value="ABC TRANSPORTER, PERMEASE PROTEIN"/>
    <property type="match status" value="1"/>
</dbReference>
<accession>A0A6I3SCW8</accession>
<proteinExistence type="predicted"/>
<organism evidence="6 7">
    <name type="scientific">Parasutterella excrementihominis</name>
    <dbReference type="NCBI Taxonomy" id="487175"/>
    <lineage>
        <taxon>Bacteria</taxon>
        <taxon>Pseudomonadati</taxon>
        <taxon>Pseudomonadota</taxon>
        <taxon>Betaproteobacteria</taxon>
        <taxon>Burkholderiales</taxon>
        <taxon>Sutterellaceae</taxon>
        <taxon>Parasutterella</taxon>
    </lineage>
</organism>
<gene>
    <name evidence="6" type="ORF">GMD42_09060</name>
</gene>
<evidence type="ECO:0000256" key="4">
    <source>
        <dbReference type="ARBA" id="ARBA00022989"/>
    </source>
</evidence>
<evidence type="ECO:0000313" key="6">
    <source>
        <dbReference type="EMBL" id="MTU43764.1"/>
    </source>
</evidence>
<evidence type="ECO:0000256" key="2">
    <source>
        <dbReference type="ARBA" id="ARBA00022475"/>
    </source>
</evidence>
<name>A0A6I3SCW8_9BURK</name>